<name>A0A4C1X2D1_EUMVA</name>
<dbReference type="EMBL" id="BGZK01000722">
    <property type="protein sequence ID" value="GBP57886.1"/>
    <property type="molecule type" value="Genomic_DNA"/>
</dbReference>
<comment type="caution">
    <text evidence="2">The sequence shown here is derived from an EMBL/GenBank/DDBJ whole genome shotgun (WGS) entry which is preliminary data.</text>
</comment>
<keyword evidence="3" id="KW-1185">Reference proteome</keyword>
<feature type="compositionally biased region" description="Polar residues" evidence="1">
    <location>
        <begin position="20"/>
        <end position="30"/>
    </location>
</feature>
<evidence type="ECO:0000256" key="1">
    <source>
        <dbReference type="SAM" id="MobiDB-lite"/>
    </source>
</evidence>
<dbReference type="AlphaFoldDB" id="A0A4C1X2D1"/>
<dbReference type="Proteomes" id="UP000299102">
    <property type="component" value="Unassembled WGS sequence"/>
</dbReference>
<gene>
    <name evidence="2" type="ORF">EVAR_37439_1</name>
</gene>
<evidence type="ECO:0000313" key="3">
    <source>
        <dbReference type="Proteomes" id="UP000299102"/>
    </source>
</evidence>
<feature type="region of interest" description="Disordered" evidence="1">
    <location>
        <begin position="90"/>
        <end position="111"/>
    </location>
</feature>
<proteinExistence type="predicted"/>
<accession>A0A4C1X2D1</accession>
<organism evidence="2 3">
    <name type="scientific">Eumeta variegata</name>
    <name type="common">Bagworm moth</name>
    <name type="synonym">Eumeta japonica</name>
    <dbReference type="NCBI Taxonomy" id="151549"/>
    <lineage>
        <taxon>Eukaryota</taxon>
        <taxon>Metazoa</taxon>
        <taxon>Ecdysozoa</taxon>
        <taxon>Arthropoda</taxon>
        <taxon>Hexapoda</taxon>
        <taxon>Insecta</taxon>
        <taxon>Pterygota</taxon>
        <taxon>Neoptera</taxon>
        <taxon>Endopterygota</taxon>
        <taxon>Lepidoptera</taxon>
        <taxon>Glossata</taxon>
        <taxon>Ditrysia</taxon>
        <taxon>Tineoidea</taxon>
        <taxon>Psychidae</taxon>
        <taxon>Oiketicinae</taxon>
        <taxon>Eumeta</taxon>
    </lineage>
</organism>
<evidence type="ECO:0000313" key="2">
    <source>
        <dbReference type="EMBL" id="GBP57886.1"/>
    </source>
</evidence>
<protein>
    <submittedName>
        <fullName evidence="2">Uncharacterized protein</fullName>
    </submittedName>
</protein>
<sequence>MDTTKTAFHAERSRKGGSNYPLNITKSTGRLDTAPSSPAPPAPVITHASACGQGFTVAAARPAITALYAYSCYTQYDGRAAIKIRVGPNKNAARAGPGHRTSPRRASHSEEKKLQTVSWCAQWAGYFENLYLIKATKLKSNLVTVTNLERRATGALNLGGEGKAGRGEEVALI</sequence>
<feature type="region of interest" description="Disordered" evidence="1">
    <location>
        <begin position="1"/>
        <end position="40"/>
    </location>
</feature>
<reference evidence="2 3" key="1">
    <citation type="journal article" date="2019" name="Commun. Biol.">
        <title>The bagworm genome reveals a unique fibroin gene that provides high tensile strength.</title>
        <authorList>
            <person name="Kono N."/>
            <person name="Nakamura H."/>
            <person name="Ohtoshi R."/>
            <person name="Tomita M."/>
            <person name="Numata K."/>
            <person name="Arakawa K."/>
        </authorList>
    </citation>
    <scope>NUCLEOTIDE SEQUENCE [LARGE SCALE GENOMIC DNA]</scope>
</reference>